<evidence type="ECO:0008006" key="2">
    <source>
        <dbReference type="Google" id="ProtNLM"/>
    </source>
</evidence>
<reference evidence="1" key="1">
    <citation type="journal article" date="2014" name="Front. Microbiol.">
        <title>High frequency of phylogenetically diverse reductive dehalogenase-homologous genes in deep subseafloor sedimentary metagenomes.</title>
        <authorList>
            <person name="Kawai M."/>
            <person name="Futagami T."/>
            <person name="Toyoda A."/>
            <person name="Takaki Y."/>
            <person name="Nishi S."/>
            <person name="Hori S."/>
            <person name="Arai W."/>
            <person name="Tsubouchi T."/>
            <person name="Morono Y."/>
            <person name="Uchiyama I."/>
            <person name="Ito T."/>
            <person name="Fujiyama A."/>
            <person name="Inagaki F."/>
            <person name="Takami H."/>
        </authorList>
    </citation>
    <scope>NUCLEOTIDE SEQUENCE</scope>
    <source>
        <strain evidence="1">Expedition CK06-06</strain>
    </source>
</reference>
<comment type="caution">
    <text evidence="1">The sequence shown here is derived from an EMBL/GenBank/DDBJ whole genome shotgun (WGS) entry which is preliminary data.</text>
</comment>
<evidence type="ECO:0000313" key="1">
    <source>
        <dbReference type="EMBL" id="GAH35912.1"/>
    </source>
</evidence>
<organism evidence="1">
    <name type="scientific">marine sediment metagenome</name>
    <dbReference type="NCBI Taxonomy" id="412755"/>
    <lineage>
        <taxon>unclassified sequences</taxon>
        <taxon>metagenomes</taxon>
        <taxon>ecological metagenomes</taxon>
    </lineage>
</organism>
<dbReference type="InterPro" id="IPR029032">
    <property type="entry name" value="AhpD-like"/>
</dbReference>
<dbReference type="AlphaFoldDB" id="X1ETJ6"/>
<dbReference type="EMBL" id="BARU01012006">
    <property type="protein sequence ID" value="GAH35912.1"/>
    <property type="molecule type" value="Genomic_DNA"/>
</dbReference>
<proteinExistence type="predicted"/>
<feature type="non-terminal residue" evidence="1">
    <location>
        <position position="1"/>
    </location>
</feature>
<gene>
    <name evidence="1" type="ORF">S03H2_22329</name>
</gene>
<dbReference type="SUPFAM" id="SSF69118">
    <property type="entry name" value="AhpD-like"/>
    <property type="match status" value="1"/>
</dbReference>
<dbReference type="Gene3D" id="1.20.1290.10">
    <property type="entry name" value="AhpD-like"/>
    <property type="match status" value="1"/>
</dbReference>
<name>X1ETJ6_9ZZZZ</name>
<sequence>ELYKDTFISDATWKSLTEHYDTNQLMDLVFTVGQYQSLAMALNTFGVQLEEGIEGFPK</sequence>
<accession>X1ETJ6</accession>
<protein>
    <recommendedName>
        <fullName evidence="2">Carboxymuconolactone decarboxylase-like domain-containing protein</fullName>
    </recommendedName>
</protein>